<dbReference type="InterPro" id="IPR036929">
    <property type="entry name" value="DsbDN_sf"/>
</dbReference>
<accession>A0A562YHD6</accession>
<gene>
    <name evidence="2" type="ORF">E1J38_001075</name>
</gene>
<comment type="caution">
    <text evidence="2">The sequence shown here is derived from an EMBL/GenBank/DDBJ whole genome shotgun (WGS) entry which is preliminary data.</text>
</comment>
<dbReference type="AlphaFoldDB" id="A0A562YHD6"/>
<reference evidence="2 3" key="1">
    <citation type="submission" date="2019-03" db="EMBL/GenBank/DDBJ databases">
        <authorList>
            <person name="Zhong Y.L."/>
        </authorList>
    </citation>
    <scope>NUCLEOTIDE SEQUENCE [LARGE SCALE GENOMIC DNA]</scope>
    <source>
        <strain evidence="2 3">W255</strain>
    </source>
</reference>
<protein>
    <submittedName>
        <fullName evidence="2">Cytochrome C biogenesis protein</fullName>
    </submittedName>
</protein>
<name>A0A562YHD6_9FLAO</name>
<dbReference type="Gene3D" id="2.60.40.1250">
    <property type="entry name" value="Thiol:disulfide interchange protein DsbD, N-terminal domain"/>
    <property type="match status" value="1"/>
</dbReference>
<organism evidence="2 3">
    <name type="scientific">Seonamhaeicola sediminis</name>
    <dbReference type="NCBI Taxonomy" id="2528206"/>
    <lineage>
        <taxon>Bacteria</taxon>
        <taxon>Pseudomonadati</taxon>
        <taxon>Bacteroidota</taxon>
        <taxon>Flavobacteriia</taxon>
        <taxon>Flavobacteriales</taxon>
        <taxon>Flavobacteriaceae</taxon>
    </lineage>
</organism>
<proteinExistence type="predicted"/>
<evidence type="ECO:0000259" key="1">
    <source>
        <dbReference type="Pfam" id="PF11412"/>
    </source>
</evidence>
<evidence type="ECO:0000313" key="3">
    <source>
        <dbReference type="Proteomes" id="UP000295814"/>
    </source>
</evidence>
<dbReference type="OrthoDB" id="767251at2"/>
<dbReference type="EMBL" id="SMZJ02000001">
    <property type="protein sequence ID" value="TWO34476.1"/>
    <property type="molecule type" value="Genomic_DNA"/>
</dbReference>
<keyword evidence="3" id="KW-1185">Reference proteome</keyword>
<reference evidence="2 3" key="2">
    <citation type="submission" date="2019-07" db="EMBL/GenBank/DDBJ databases">
        <title>Seonamhaeicola sp. W255 draft genome.</title>
        <authorList>
            <person name="Zhang X.-Y."/>
            <person name="Zhang R."/>
            <person name="Zhong Y.-L."/>
            <person name="Du Z.-J."/>
        </authorList>
    </citation>
    <scope>NUCLEOTIDE SEQUENCE [LARGE SCALE GENOMIC DNA]</scope>
    <source>
        <strain evidence="2 3">W255</strain>
    </source>
</reference>
<feature type="domain" description="Thiol:disulfide interchange protein DsbD N-terminal" evidence="1">
    <location>
        <begin position="43"/>
        <end position="147"/>
    </location>
</feature>
<evidence type="ECO:0000313" key="2">
    <source>
        <dbReference type="EMBL" id="TWO34476.1"/>
    </source>
</evidence>
<dbReference type="Proteomes" id="UP000295814">
    <property type="component" value="Unassembled WGS sequence"/>
</dbReference>
<dbReference type="Pfam" id="PF11412">
    <property type="entry name" value="DsbD_N"/>
    <property type="match status" value="1"/>
</dbReference>
<dbReference type="InterPro" id="IPR028250">
    <property type="entry name" value="DsbDN"/>
</dbReference>
<sequence>MSINNFFLSILKILTFTILFSVSLSFGQKPEPVTWATSIEKVTENDYNIVFTSTIAKNWHLYSQYLEEGGPLPTVFTFEPNSNYQCIGKPSEQEPIEIFEEVFEMNVKYFEKKTVFKQRIKMKHNTPFKVKGEITYMSCNNHQCLPWQFNFEIEIP</sequence>